<keyword evidence="1" id="KW-0472">Membrane</keyword>
<sequence>MPKEVRRRIFYCLIAAFLVLGTGIVLYAQGWRLGFQPLGFAKVGAMYVRTFPADAKVTLDGKLKERRIGWIGKGTLLGDLLPGEYELGVSAPGFQPLAFSVVVSSTIVTNMQNLVLVPDTPTLVTSTTVRDITLAGTTLLLQTASGTHTLAGMPIRGGTVLAASEDGAVILSYATSSRNYYAAETARATSTNLGRLPNQVSGRDVLSFQPVPRDDTLFLAKSSVGLHLIRMPSGETLRLTTTSVIAAAAAPGRIVWATFDAKAQISLLSSYDIPSRNRNADFELVPGRVTSLLFLGSGEIFAHTQDGSLYSMNLGQSSRVRLAQNVRSIAPSRDDSKLAILDGRGVEIVRLRGDEPDLWLALPDIARVQKLVWHRDGDHLFVHYPDKVAFLDLRDTALRNFSTAAPSAVAEYEPNGNILYFLKDNMLYKLEFPNS</sequence>
<dbReference type="AlphaFoldDB" id="A0A1G2C840"/>
<dbReference type="SUPFAM" id="SSF82171">
    <property type="entry name" value="DPP6 N-terminal domain-like"/>
    <property type="match status" value="1"/>
</dbReference>
<dbReference type="STRING" id="1798647.A2855_02625"/>
<accession>A0A1G2C840</accession>
<protein>
    <recommendedName>
        <fullName evidence="4">PEGA domain-containing protein</fullName>
    </recommendedName>
</protein>
<keyword evidence="1" id="KW-1133">Transmembrane helix</keyword>
<evidence type="ECO:0000256" key="1">
    <source>
        <dbReference type="SAM" id="Phobius"/>
    </source>
</evidence>
<evidence type="ECO:0000313" key="3">
    <source>
        <dbReference type="Proteomes" id="UP000179059"/>
    </source>
</evidence>
<comment type="caution">
    <text evidence="2">The sequence shown here is derived from an EMBL/GenBank/DDBJ whole genome shotgun (WGS) entry which is preliminary data.</text>
</comment>
<organism evidence="2 3">
    <name type="scientific">Candidatus Liptonbacteria bacterium RIFCSPHIGHO2_01_FULL_57_28</name>
    <dbReference type="NCBI Taxonomy" id="1798647"/>
    <lineage>
        <taxon>Bacteria</taxon>
        <taxon>Candidatus Liptoniibacteriota</taxon>
    </lineage>
</organism>
<evidence type="ECO:0000313" key="2">
    <source>
        <dbReference type="EMBL" id="OGY97543.1"/>
    </source>
</evidence>
<name>A0A1G2C840_9BACT</name>
<dbReference type="Proteomes" id="UP000179059">
    <property type="component" value="Unassembled WGS sequence"/>
</dbReference>
<proteinExistence type="predicted"/>
<dbReference type="EMBL" id="MHKX01000031">
    <property type="protein sequence ID" value="OGY97543.1"/>
    <property type="molecule type" value="Genomic_DNA"/>
</dbReference>
<keyword evidence="1" id="KW-0812">Transmembrane</keyword>
<feature type="transmembrane region" description="Helical" evidence="1">
    <location>
        <begin position="9"/>
        <end position="28"/>
    </location>
</feature>
<reference evidence="2 3" key="1">
    <citation type="journal article" date="2016" name="Nat. Commun.">
        <title>Thousands of microbial genomes shed light on interconnected biogeochemical processes in an aquifer system.</title>
        <authorList>
            <person name="Anantharaman K."/>
            <person name="Brown C.T."/>
            <person name="Hug L.A."/>
            <person name="Sharon I."/>
            <person name="Castelle C.J."/>
            <person name="Probst A.J."/>
            <person name="Thomas B.C."/>
            <person name="Singh A."/>
            <person name="Wilkins M.J."/>
            <person name="Karaoz U."/>
            <person name="Brodie E.L."/>
            <person name="Williams K.H."/>
            <person name="Hubbard S.S."/>
            <person name="Banfield J.F."/>
        </authorList>
    </citation>
    <scope>NUCLEOTIDE SEQUENCE [LARGE SCALE GENOMIC DNA]</scope>
</reference>
<gene>
    <name evidence="2" type="ORF">A2855_02625</name>
</gene>
<evidence type="ECO:0008006" key="4">
    <source>
        <dbReference type="Google" id="ProtNLM"/>
    </source>
</evidence>